<dbReference type="PROSITE" id="PS50195">
    <property type="entry name" value="PX"/>
    <property type="match status" value="1"/>
</dbReference>
<dbReference type="AlphaFoldDB" id="B8LBL5"/>
<dbReference type="RefSeq" id="XP_002296372.1">
    <property type="nucleotide sequence ID" value="XM_002296336.1"/>
</dbReference>
<dbReference type="KEGG" id="tps:THAPSDRAFT_19553"/>
<dbReference type="EMBL" id="DS999415">
    <property type="protein sequence ID" value="EED87068.1"/>
    <property type="molecule type" value="Genomic_DNA"/>
</dbReference>
<dbReference type="STRING" id="35128.B8LBL5"/>
<evidence type="ECO:0000313" key="3">
    <source>
        <dbReference type="Proteomes" id="UP000001449"/>
    </source>
</evidence>
<sequence length="106" mass="12479">VTDPQELGEGRNKHTYYRIDVHPPFPKSSNSYNTATDPISSVRRRYSDFQWLFQRLHAEKPGAIIPIIPHTQAMASAKRFSEELVEERRGHLERFLRRVQIHPELE</sequence>
<dbReference type="InterPro" id="IPR001683">
    <property type="entry name" value="PX_dom"/>
</dbReference>
<dbReference type="InParanoid" id="B8LBL5"/>
<dbReference type="PANTHER" id="PTHR10555:SF170">
    <property type="entry name" value="FI18122P1"/>
    <property type="match status" value="1"/>
</dbReference>
<dbReference type="Gene3D" id="3.30.1520.10">
    <property type="entry name" value="Phox-like domain"/>
    <property type="match status" value="1"/>
</dbReference>
<proteinExistence type="predicted"/>
<name>B8LBL5_THAPS</name>
<evidence type="ECO:0000259" key="1">
    <source>
        <dbReference type="PROSITE" id="PS50195"/>
    </source>
</evidence>
<dbReference type="Pfam" id="PF00787">
    <property type="entry name" value="PX"/>
    <property type="match status" value="1"/>
</dbReference>
<feature type="non-terminal residue" evidence="2">
    <location>
        <position position="1"/>
    </location>
</feature>
<dbReference type="HOGENOM" id="CLU_2230230_0_0_1"/>
<keyword evidence="3" id="KW-1185">Reference proteome</keyword>
<protein>
    <recommendedName>
        <fullName evidence="1">PX domain-containing protein</fullName>
    </recommendedName>
</protein>
<gene>
    <name evidence="2" type="ORF">THAPSDRAFT_19553</name>
</gene>
<dbReference type="eggNOG" id="KOG2273">
    <property type="taxonomic scope" value="Eukaryota"/>
</dbReference>
<accession>B8LBL5</accession>
<reference evidence="2 3" key="1">
    <citation type="journal article" date="2004" name="Science">
        <title>The genome of the diatom Thalassiosira pseudonana: ecology, evolution, and metabolism.</title>
        <authorList>
            <person name="Armbrust E.V."/>
            <person name="Berges J.A."/>
            <person name="Bowler C."/>
            <person name="Green B.R."/>
            <person name="Martinez D."/>
            <person name="Putnam N.H."/>
            <person name="Zhou S."/>
            <person name="Allen A.E."/>
            <person name="Apt K.E."/>
            <person name="Bechner M."/>
            <person name="Brzezinski M.A."/>
            <person name="Chaal B.K."/>
            <person name="Chiovitti A."/>
            <person name="Davis A.K."/>
            <person name="Demarest M.S."/>
            <person name="Detter J.C."/>
            <person name="Glavina T."/>
            <person name="Goodstein D."/>
            <person name="Hadi M.Z."/>
            <person name="Hellsten U."/>
            <person name="Hildebrand M."/>
            <person name="Jenkins B.D."/>
            <person name="Jurka J."/>
            <person name="Kapitonov V.V."/>
            <person name="Kroger N."/>
            <person name="Lau W.W."/>
            <person name="Lane T.W."/>
            <person name="Larimer F.W."/>
            <person name="Lippmeier J.C."/>
            <person name="Lucas S."/>
            <person name="Medina M."/>
            <person name="Montsant A."/>
            <person name="Obornik M."/>
            <person name="Parker M.S."/>
            <person name="Palenik B."/>
            <person name="Pazour G.J."/>
            <person name="Richardson P.M."/>
            <person name="Rynearson T.A."/>
            <person name="Saito M.A."/>
            <person name="Schwartz D.C."/>
            <person name="Thamatrakoln K."/>
            <person name="Valentin K."/>
            <person name="Vardi A."/>
            <person name="Wilkerson F.P."/>
            <person name="Rokhsar D.S."/>
        </authorList>
    </citation>
    <scope>NUCLEOTIDE SEQUENCE [LARGE SCALE GENOMIC DNA]</scope>
    <source>
        <strain evidence="2 3">CCMP1335</strain>
    </source>
</reference>
<organism evidence="2 3">
    <name type="scientific">Thalassiosira pseudonana</name>
    <name type="common">Marine diatom</name>
    <name type="synonym">Cyclotella nana</name>
    <dbReference type="NCBI Taxonomy" id="35128"/>
    <lineage>
        <taxon>Eukaryota</taxon>
        <taxon>Sar</taxon>
        <taxon>Stramenopiles</taxon>
        <taxon>Ochrophyta</taxon>
        <taxon>Bacillariophyta</taxon>
        <taxon>Coscinodiscophyceae</taxon>
        <taxon>Thalassiosirophycidae</taxon>
        <taxon>Thalassiosirales</taxon>
        <taxon>Thalassiosiraceae</taxon>
        <taxon>Thalassiosira</taxon>
    </lineage>
</organism>
<feature type="non-terminal residue" evidence="2">
    <location>
        <position position="106"/>
    </location>
</feature>
<dbReference type="InterPro" id="IPR036871">
    <property type="entry name" value="PX_dom_sf"/>
</dbReference>
<dbReference type="SMART" id="SM00312">
    <property type="entry name" value="PX"/>
    <property type="match status" value="1"/>
</dbReference>
<dbReference type="Proteomes" id="UP000001449">
    <property type="component" value="Chromosome 11"/>
</dbReference>
<dbReference type="GeneID" id="7444521"/>
<dbReference type="SUPFAM" id="SSF64268">
    <property type="entry name" value="PX domain"/>
    <property type="match status" value="1"/>
</dbReference>
<feature type="domain" description="PX" evidence="1">
    <location>
        <begin position="1"/>
        <end position="106"/>
    </location>
</feature>
<dbReference type="PaxDb" id="35128-Thaps19553"/>
<dbReference type="PANTHER" id="PTHR10555">
    <property type="entry name" value="SORTING NEXIN"/>
    <property type="match status" value="1"/>
</dbReference>
<reference evidence="2 3" key="2">
    <citation type="journal article" date="2008" name="Nature">
        <title>The Phaeodactylum genome reveals the evolutionary history of diatom genomes.</title>
        <authorList>
            <person name="Bowler C."/>
            <person name="Allen A.E."/>
            <person name="Badger J.H."/>
            <person name="Grimwood J."/>
            <person name="Jabbari K."/>
            <person name="Kuo A."/>
            <person name="Maheswari U."/>
            <person name="Martens C."/>
            <person name="Maumus F."/>
            <person name="Otillar R.P."/>
            <person name="Rayko E."/>
            <person name="Salamov A."/>
            <person name="Vandepoele K."/>
            <person name="Beszteri B."/>
            <person name="Gruber A."/>
            <person name="Heijde M."/>
            <person name="Katinka M."/>
            <person name="Mock T."/>
            <person name="Valentin K."/>
            <person name="Verret F."/>
            <person name="Berges J.A."/>
            <person name="Brownlee C."/>
            <person name="Cadoret J.P."/>
            <person name="Chiovitti A."/>
            <person name="Choi C.J."/>
            <person name="Coesel S."/>
            <person name="De Martino A."/>
            <person name="Detter J.C."/>
            <person name="Durkin C."/>
            <person name="Falciatore A."/>
            <person name="Fournet J."/>
            <person name="Haruta M."/>
            <person name="Huysman M.J."/>
            <person name="Jenkins B.D."/>
            <person name="Jiroutova K."/>
            <person name="Jorgensen R.E."/>
            <person name="Joubert Y."/>
            <person name="Kaplan A."/>
            <person name="Kroger N."/>
            <person name="Kroth P.G."/>
            <person name="La Roche J."/>
            <person name="Lindquist E."/>
            <person name="Lommer M."/>
            <person name="Martin-Jezequel V."/>
            <person name="Lopez P.J."/>
            <person name="Lucas S."/>
            <person name="Mangogna M."/>
            <person name="McGinnis K."/>
            <person name="Medlin L.K."/>
            <person name="Montsant A."/>
            <person name="Oudot-Le Secq M.P."/>
            <person name="Napoli C."/>
            <person name="Obornik M."/>
            <person name="Parker M.S."/>
            <person name="Petit J.L."/>
            <person name="Porcel B.M."/>
            <person name="Poulsen N."/>
            <person name="Robison M."/>
            <person name="Rychlewski L."/>
            <person name="Rynearson T.A."/>
            <person name="Schmutz J."/>
            <person name="Shapiro H."/>
            <person name="Siaut M."/>
            <person name="Stanley M."/>
            <person name="Sussman M.R."/>
            <person name="Taylor A.R."/>
            <person name="Vardi A."/>
            <person name="von Dassow P."/>
            <person name="Vyverman W."/>
            <person name="Willis A."/>
            <person name="Wyrwicz L.S."/>
            <person name="Rokhsar D.S."/>
            <person name="Weissenbach J."/>
            <person name="Armbrust E.V."/>
            <person name="Green B.R."/>
            <person name="Van de Peer Y."/>
            <person name="Grigoriev I.V."/>
        </authorList>
    </citation>
    <scope>NUCLEOTIDE SEQUENCE [LARGE SCALE GENOMIC DNA]</scope>
    <source>
        <strain evidence="2 3">CCMP1335</strain>
    </source>
</reference>
<evidence type="ECO:0000313" key="2">
    <source>
        <dbReference type="EMBL" id="EED87068.1"/>
    </source>
</evidence>
<dbReference type="GO" id="GO:0035091">
    <property type="term" value="F:phosphatidylinositol binding"/>
    <property type="evidence" value="ECO:0007669"/>
    <property type="project" value="InterPro"/>
</dbReference>